<evidence type="ECO:0008006" key="11">
    <source>
        <dbReference type="Google" id="ProtNLM"/>
    </source>
</evidence>
<feature type="transmembrane region" description="Helical" evidence="6">
    <location>
        <begin position="80"/>
        <end position="97"/>
    </location>
</feature>
<evidence type="ECO:0000256" key="1">
    <source>
        <dbReference type="ARBA" id="ARBA00004141"/>
    </source>
</evidence>
<comment type="subcellular location">
    <subcellularLocation>
        <location evidence="1">Membrane</location>
        <topology evidence="1">Multi-pass membrane protein</topology>
    </subcellularLocation>
</comment>
<evidence type="ECO:0000313" key="9">
    <source>
        <dbReference type="EMBL" id="KAF6159132.1"/>
    </source>
</evidence>
<dbReference type="PANTHER" id="PTHR22911">
    <property type="entry name" value="ACYL-MALONYL CONDENSING ENZYME-RELATED"/>
    <property type="match status" value="1"/>
</dbReference>
<dbReference type="Pfam" id="PF03732">
    <property type="entry name" value="Retrotrans_gag"/>
    <property type="match status" value="1"/>
</dbReference>
<feature type="domain" description="EamA" evidence="7">
    <location>
        <begin position="83"/>
        <end position="215"/>
    </location>
</feature>
<dbReference type="InterPro" id="IPR000620">
    <property type="entry name" value="EamA_dom"/>
</dbReference>
<organism evidence="9 10">
    <name type="scientific">Kingdonia uniflora</name>
    <dbReference type="NCBI Taxonomy" id="39325"/>
    <lineage>
        <taxon>Eukaryota</taxon>
        <taxon>Viridiplantae</taxon>
        <taxon>Streptophyta</taxon>
        <taxon>Embryophyta</taxon>
        <taxon>Tracheophyta</taxon>
        <taxon>Spermatophyta</taxon>
        <taxon>Magnoliopsida</taxon>
        <taxon>Ranunculales</taxon>
        <taxon>Circaeasteraceae</taxon>
        <taxon>Kingdonia</taxon>
    </lineage>
</organism>
<comment type="similarity">
    <text evidence="2">Belongs to the drug/metabolite transporter (DMT) superfamily. Plant drug/metabolite exporter (P-DME) (TC 2.A.7.4) family.</text>
</comment>
<feature type="transmembrane region" description="Helical" evidence="6">
    <location>
        <begin position="243"/>
        <end position="263"/>
    </location>
</feature>
<feature type="domain" description="Retrotransposon gag" evidence="8">
    <location>
        <begin position="342"/>
        <end position="410"/>
    </location>
</feature>
<feature type="transmembrane region" description="Helical" evidence="6">
    <location>
        <begin position="487"/>
        <end position="508"/>
    </location>
</feature>
<evidence type="ECO:0000256" key="2">
    <source>
        <dbReference type="ARBA" id="ARBA00007635"/>
    </source>
</evidence>
<sequence>MESTEMINGGGDHVVELVSNSNAALAEEIAPLLNDGDKPKINIFTLPYSRRQPKDLITKVVEADVSFFTRFVSWTWSGSMYSGVLCMVLSSVIYFVMEIILDVFSVQSIPLFETVFARCLIILVSSYIWLRRSAQSVFGPTHVRNLLLSRALMGCLSLFTFVYSIQSLPLSQAIVLNLTTPIMASIAARIFLHEKLKLVDIAGQTSSFFALLLIIQPMLSKQGGLAENGELNNKDIVRGNHSAYAVLLGLFSSLSGGISYCLIRAGAKASEQPVFRIGIRGLGFVATIEVIMDILGMLVETGGRRWTGRNDFAEDNKQWDDSDQSGQRAMALEETKLTRYVLNWGENIQQLQVSGSHDYIIDWAVIKGEVMARFIPSTYEDESFAKLQTLRQVRNQSVDDYASDFYLLSSRMFYQTSPTVATTPTLTKLAVGTKPAEMSALPFVTIAGRHMRCECPNLRKTMALISQQLHDHVDEALEQLLSSEVTVFWFSLFACPAAAICTFALQTFVVPDLYTFFLMVVLGMLAFFAEVLLARALHLEKTSRAANMQYIEPFLSGILGILLSRLALSFSRIVGCLLILLSICSTVYFGTEKDVE</sequence>
<feature type="transmembrane region" description="Helical" evidence="6">
    <location>
        <begin position="514"/>
        <end position="533"/>
    </location>
</feature>
<proteinExistence type="inferred from homology"/>
<dbReference type="AlphaFoldDB" id="A0A7J7MWH0"/>
<evidence type="ECO:0000256" key="5">
    <source>
        <dbReference type="ARBA" id="ARBA00023136"/>
    </source>
</evidence>
<evidence type="ECO:0000256" key="3">
    <source>
        <dbReference type="ARBA" id="ARBA00022692"/>
    </source>
</evidence>
<dbReference type="OrthoDB" id="306876at2759"/>
<evidence type="ECO:0000313" key="10">
    <source>
        <dbReference type="Proteomes" id="UP000541444"/>
    </source>
</evidence>
<comment type="caution">
    <text evidence="9">The sequence shown here is derived from an EMBL/GenBank/DDBJ whole genome shotgun (WGS) entry which is preliminary data.</text>
</comment>
<feature type="transmembrane region" description="Helical" evidence="6">
    <location>
        <begin position="109"/>
        <end position="130"/>
    </location>
</feature>
<keyword evidence="10" id="KW-1185">Reference proteome</keyword>
<evidence type="ECO:0000256" key="4">
    <source>
        <dbReference type="ARBA" id="ARBA00022989"/>
    </source>
</evidence>
<dbReference type="SUPFAM" id="SSF103481">
    <property type="entry name" value="Multidrug resistance efflux transporter EmrE"/>
    <property type="match status" value="2"/>
</dbReference>
<protein>
    <recommendedName>
        <fullName evidence="11">EamA domain-containing protein</fullName>
    </recommendedName>
</protein>
<dbReference type="GO" id="GO:0016020">
    <property type="term" value="C:membrane"/>
    <property type="evidence" value="ECO:0007669"/>
    <property type="project" value="UniProtKB-SubCell"/>
</dbReference>
<feature type="transmembrane region" description="Helical" evidence="6">
    <location>
        <begin position="151"/>
        <end position="168"/>
    </location>
</feature>
<dbReference type="InterPro" id="IPR005162">
    <property type="entry name" value="Retrotrans_gag_dom"/>
</dbReference>
<dbReference type="Proteomes" id="UP000541444">
    <property type="component" value="Unassembled WGS sequence"/>
</dbReference>
<gene>
    <name evidence="9" type="ORF">GIB67_032749</name>
</gene>
<reference evidence="9 10" key="1">
    <citation type="journal article" date="2020" name="IScience">
        <title>Genome Sequencing of the Endangered Kingdonia uniflora (Circaeasteraceae, Ranunculales) Reveals Potential Mechanisms of Evolutionary Specialization.</title>
        <authorList>
            <person name="Sun Y."/>
            <person name="Deng T."/>
            <person name="Zhang A."/>
            <person name="Moore M.J."/>
            <person name="Landis J.B."/>
            <person name="Lin N."/>
            <person name="Zhang H."/>
            <person name="Zhang X."/>
            <person name="Huang J."/>
            <person name="Zhang X."/>
            <person name="Sun H."/>
            <person name="Wang H."/>
        </authorList>
    </citation>
    <scope>NUCLEOTIDE SEQUENCE [LARGE SCALE GENOMIC DNA]</scope>
    <source>
        <strain evidence="9">TB1705</strain>
        <tissue evidence="9">Leaf</tissue>
    </source>
</reference>
<dbReference type="EMBL" id="JACGCM010001204">
    <property type="protein sequence ID" value="KAF6159132.1"/>
    <property type="molecule type" value="Genomic_DNA"/>
</dbReference>
<name>A0A7J7MWH0_9MAGN</name>
<evidence type="ECO:0000256" key="6">
    <source>
        <dbReference type="SAM" id="Phobius"/>
    </source>
</evidence>
<keyword evidence="4 6" id="KW-1133">Transmembrane helix</keyword>
<keyword evidence="5 6" id="KW-0472">Membrane</keyword>
<evidence type="ECO:0000259" key="8">
    <source>
        <dbReference type="Pfam" id="PF03732"/>
    </source>
</evidence>
<feature type="transmembrane region" description="Helical" evidence="6">
    <location>
        <begin position="174"/>
        <end position="192"/>
    </location>
</feature>
<keyword evidence="3 6" id="KW-0812">Transmembrane</keyword>
<feature type="transmembrane region" description="Helical" evidence="6">
    <location>
        <begin position="570"/>
        <end position="590"/>
    </location>
</feature>
<evidence type="ECO:0000259" key="7">
    <source>
        <dbReference type="Pfam" id="PF00892"/>
    </source>
</evidence>
<dbReference type="Pfam" id="PF00892">
    <property type="entry name" value="EamA"/>
    <property type="match status" value="1"/>
</dbReference>
<accession>A0A7J7MWH0</accession>
<dbReference type="PANTHER" id="PTHR22911:SF6">
    <property type="entry name" value="SOLUTE CARRIER FAMILY 35 MEMBER G1"/>
    <property type="match status" value="1"/>
</dbReference>
<dbReference type="InterPro" id="IPR037185">
    <property type="entry name" value="EmrE-like"/>
</dbReference>